<protein>
    <recommendedName>
        <fullName evidence="3">Bacteriophage protein</fullName>
    </recommendedName>
</protein>
<proteinExistence type="predicted"/>
<accession>A0AAP9XUV2</accession>
<dbReference type="RefSeq" id="WP_175818024.1">
    <property type="nucleotide sequence ID" value="NZ_CP062916.1"/>
</dbReference>
<name>A0AAP9XUV2_RAOTE</name>
<dbReference type="EMBL" id="CP062916">
    <property type="protein sequence ID" value="QPF11223.1"/>
    <property type="molecule type" value="Genomic_DNA"/>
</dbReference>
<evidence type="ECO:0000313" key="2">
    <source>
        <dbReference type="Proteomes" id="UP000594500"/>
    </source>
</evidence>
<reference evidence="1 2" key="1">
    <citation type="submission" date="2020-10" db="EMBL/GenBank/DDBJ databases">
        <title>Resistance determinants and their genetic context in bacteria from a longitudinal study of pigs reared under conventional and antibiotic-free husbandry practices.</title>
        <authorList>
            <person name="Poulin-Laprade D."/>
            <person name="Brouard J.-S."/>
            <person name="Gagnon N."/>
            <person name="Turcotte A."/>
            <person name="Langlois A."/>
            <person name="Matte J.J."/>
            <person name="Carrillo C.D."/>
            <person name="Zaheer R."/>
            <person name="McAllister T."/>
            <person name="Topp E."/>
            <person name="Talbot G."/>
        </authorList>
    </citation>
    <scope>NUCLEOTIDE SEQUENCE [LARGE SCALE GENOMIC DNA]</scope>
    <source>
        <strain evidence="1 2">Res13-Abat-PEB01-P1-04-A</strain>
    </source>
</reference>
<dbReference type="Proteomes" id="UP000594500">
    <property type="component" value="Chromosome"/>
</dbReference>
<dbReference type="AlphaFoldDB" id="A0AAP9XUV2"/>
<gene>
    <name evidence="1" type="ORF">IMO34_13080</name>
</gene>
<evidence type="ECO:0008006" key="3">
    <source>
        <dbReference type="Google" id="ProtNLM"/>
    </source>
</evidence>
<organism evidence="1 2">
    <name type="scientific">Raoultella terrigena</name>
    <name type="common">Klebsiella terrigena</name>
    <dbReference type="NCBI Taxonomy" id="577"/>
    <lineage>
        <taxon>Bacteria</taxon>
        <taxon>Pseudomonadati</taxon>
        <taxon>Pseudomonadota</taxon>
        <taxon>Gammaproteobacteria</taxon>
        <taxon>Enterobacterales</taxon>
        <taxon>Enterobacteriaceae</taxon>
        <taxon>Klebsiella/Raoultella group</taxon>
        <taxon>Raoultella</taxon>
    </lineage>
</organism>
<sequence length="88" mass="10117">MKATARKKPAFKDFYENGMFQRIIATRTCNGRWQLCGIHRNGEAVVFIEAARGGIREWSSLEYLSEFCCSLGIGIWEIHMNKNKNKGM</sequence>
<evidence type="ECO:0000313" key="1">
    <source>
        <dbReference type="EMBL" id="QPF11223.1"/>
    </source>
</evidence>